<dbReference type="GO" id="GO:0046872">
    <property type="term" value="F:metal ion binding"/>
    <property type="evidence" value="ECO:0007669"/>
    <property type="project" value="UniProtKB-KW"/>
</dbReference>
<dbReference type="Proteomes" id="UP000248916">
    <property type="component" value="Unassembled WGS sequence"/>
</dbReference>
<dbReference type="InterPro" id="IPR011611">
    <property type="entry name" value="PfkB_dom"/>
</dbReference>
<feature type="binding site" evidence="9">
    <location>
        <position position="251"/>
    </location>
    <ligand>
        <name>K(+)</name>
        <dbReference type="ChEBI" id="CHEBI:29103"/>
    </ligand>
</feature>
<comment type="caution">
    <text evidence="12">The sequence shown here is derived from an EMBL/GenBank/DDBJ whole genome shotgun (WGS) entry which is preliminary data.</text>
</comment>
<feature type="binding site" evidence="9">
    <location>
        <position position="294"/>
    </location>
    <ligand>
        <name>K(+)</name>
        <dbReference type="ChEBI" id="CHEBI:29103"/>
    </ligand>
</feature>
<evidence type="ECO:0000256" key="1">
    <source>
        <dbReference type="ARBA" id="ARBA00022679"/>
    </source>
</evidence>
<comment type="pathway">
    <text evidence="9">Carbohydrate metabolism; D-ribose degradation; D-ribose 5-phosphate from beta-D-ribopyranose: step 2/2.</text>
</comment>
<dbReference type="Pfam" id="PF00294">
    <property type="entry name" value="PfkB"/>
    <property type="match status" value="1"/>
</dbReference>
<comment type="function">
    <text evidence="9">Catalyzes the phosphorylation of ribose at O-5 in a reaction requiring ATP and magnesium. The resulting D-ribose-5-phosphate can then be used either for sythesis of nucleotides, histidine, and tryptophan, or as a component of the pentose phosphate pathway.</text>
</comment>
<keyword evidence="6 9" id="KW-0460">Magnesium</keyword>
<keyword evidence="9" id="KW-0963">Cytoplasm</keyword>
<feature type="binding site" evidence="9">
    <location>
        <begin position="222"/>
        <end position="227"/>
    </location>
    <ligand>
        <name>ATP</name>
        <dbReference type="ChEBI" id="CHEBI:30616"/>
    </ligand>
</feature>
<feature type="domain" description="Carbohydrate kinase PfkB" evidence="11">
    <location>
        <begin position="5"/>
        <end position="297"/>
    </location>
</feature>
<dbReference type="PANTHER" id="PTHR10584">
    <property type="entry name" value="SUGAR KINASE"/>
    <property type="match status" value="1"/>
</dbReference>
<comment type="activity regulation">
    <text evidence="9">Activated by a monovalent cation that binds near, but not in, the active site. The most likely occupant of the site in vivo is potassium. Ion binding induces a conformational change that may alter substrate affinity.</text>
</comment>
<dbReference type="EC" id="2.7.1.15" evidence="9 10"/>
<accession>A0A2W7NA47</accession>
<dbReference type="GO" id="GO:0005524">
    <property type="term" value="F:ATP binding"/>
    <property type="evidence" value="ECO:0007669"/>
    <property type="project" value="UniProtKB-UniRule"/>
</dbReference>
<dbReference type="SUPFAM" id="SSF53613">
    <property type="entry name" value="Ribokinase-like"/>
    <property type="match status" value="1"/>
</dbReference>
<keyword evidence="4 9" id="KW-0418">Kinase</keyword>
<dbReference type="GO" id="GO:0005829">
    <property type="term" value="C:cytosol"/>
    <property type="evidence" value="ECO:0007669"/>
    <property type="project" value="TreeGrafter"/>
</dbReference>
<comment type="caution">
    <text evidence="9">Lacks conserved residue(s) required for the propagation of feature annotation.</text>
</comment>
<evidence type="ECO:0000256" key="6">
    <source>
        <dbReference type="ARBA" id="ARBA00022842"/>
    </source>
</evidence>
<dbReference type="CDD" id="cd01174">
    <property type="entry name" value="ribokinase"/>
    <property type="match status" value="1"/>
</dbReference>
<comment type="cofactor">
    <cofactor evidence="9">
        <name>Mg(2+)</name>
        <dbReference type="ChEBI" id="CHEBI:18420"/>
    </cofactor>
    <text evidence="9">Requires a divalent cation, most likely magnesium in vivo, as an electrophilic catalyst to aid phosphoryl group transfer. It is the chelate of the metal and the nucleotide that is the actual substrate.</text>
</comment>
<dbReference type="GO" id="GO:0019303">
    <property type="term" value="P:D-ribose catabolic process"/>
    <property type="evidence" value="ECO:0007669"/>
    <property type="project" value="UniProtKB-UniRule"/>
</dbReference>
<feature type="binding site" evidence="9">
    <location>
        <begin position="41"/>
        <end position="45"/>
    </location>
    <ligand>
        <name>substrate</name>
    </ligand>
</feature>
<keyword evidence="2 9" id="KW-0479">Metal-binding</keyword>
<dbReference type="HAMAP" id="MF_01987">
    <property type="entry name" value="Ribokinase"/>
    <property type="match status" value="1"/>
</dbReference>
<feature type="binding site" evidence="9">
    <location>
        <position position="142"/>
    </location>
    <ligand>
        <name>substrate</name>
    </ligand>
</feature>
<evidence type="ECO:0000256" key="7">
    <source>
        <dbReference type="ARBA" id="ARBA00022958"/>
    </source>
</evidence>
<evidence type="ECO:0000256" key="5">
    <source>
        <dbReference type="ARBA" id="ARBA00022840"/>
    </source>
</evidence>
<dbReference type="PRINTS" id="PR00990">
    <property type="entry name" value="RIBOKINASE"/>
</dbReference>
<keyword evidence="7 9" id="KW-0630">Potassium</keyword>
<dbReference type="InterPro" id="IPR029056">
    <property type="entry name" value="Ribokinase-like"/>
</dbReference>
<dbReference type="AlphaFoldDB" id="A0A2W7NA47"/>
<comment type="catalytic activity">
    <reaction evidence="9">
        <text>D-ribose + ATP = D-ribose 5-phosphate + ADP + H(+)</text>
        <dbReference type="Rhea" id="RHEA:13697"/>
        <dbReference type="ChEBI" id="CHEBI:15378"/>
        <dbReference type="ChEBI" id="CHEBI:30616"/>
        <dbReference type="ChEBI" id="CHEBI:47013"/>
        <dbReference type="ChEBI" id="CHEBI:78346"/>
        <dbReference type="ChEBI" id="CHEBI:456216"/>
        <dbReference type="EC" id="2.7.1.15"/>
    </reaction>
</comment>
<keyword evidence="3 9" id="KW-0547">Nucleotide-binding</keyword>
<dbReference type="NCBIfam" id="TIGR02152">
    <property type="entry name" value="D_ribokin_bact"/>
    <property type="match status" value="1"/>
</dbReference>
<feature type="binding site" evidence="9">
    <location>
        <begin position="13"/>
        <end position="15"/>
    </location>
    <ligand>
        <name>substrate</name>
    </ligand>
</feature>
<reference evidence="12 13" key="1">
    <citation type="submission" date="2018-06" db="EMBL/GenBank/DDBJ databases">
        <title>Genomic Encyclopedia of Archaeal and Bacterial Type Strains, Phase II (KMG-II): from individual species to whole genera.</title>
        <authorList>
            <person name="Goeker M."/>
        </authorList>
    </citation>
    <scope>NUCLEOTIDE SEQUENCE [LARGE SCALE GENOMIC DNA]</scope>
    <source>
        <strain evidence="12 13">DSM 22009</strain>
    </source>
</reference>
<feature type="binding site" evidence="9">
    <location>
        <begin position="254"/>
        <end position="255"/>
    </location>
    <ligand>
        <name>ATP</name>
        <dbReference type="ChEBI" id="CHEBI:30616"/>
    </ligand>
</feature>
<keyword evidence="5 9" id="KW-0067">ATP-binding</keyword>
<feature type="binding site" evidence="9">
    <location>
        <position position="255"/>
    </location>
    <ligand>
        <name>substrate</name>
    </ligand>
</feature>
<dbReference type="RefSeq" id="WP_111537047.1">
    <property type="nucleotide sequence ID" value="NZ_QKZL01000006.1"/>
</dbReference>
<evidence type="ECO:0000313" key="13">
    <source>
        <dbReference type="Proteomes" id="UP000248916"/>
    </source>
</evidence>
<evidence type="ECO:0000256" key="10">
    <source>
        <dbReference type="NCBIfam" id="TIGR02152"/>
    </source>
</evidence>
<evidence type="ECO:0000256" key="4">
    <source>
        <dbReference type="ARBA" id="ARBA00022777"/>
    </source>
</evidence>
<evidence type="ECO:0000256" key="3">
    <source>
        <dbReference type="ARBA" id="ARBA00022741"/>
    </source>
</evidence>
<comment type="similarity">
    <text evidence="9">Belongs to the carbohydrate kinase PfkB family. Ribokinase subfamily.</text>
</comment>
<evidence type="ECO:0000313" key="12">
    <source>
        <dbReference type="EMBL" id="PZX16513.1"/>
    </source>
</evidence>
<dbReference type="GO" id="GO:0004747">
    <property type="term" value="F:ribokinase activity"/>
    <property type="evidence" value="ECO:0007669"/>
    <property type="project" value="UniProtKB-UniRule"/>
</dbReference>
<name>A0A2W7NA47_9RHOB</name>
<dbReference type="PANTHER" id="PTHR10584:SF166">
    <property type="entry name" value="RIBOKINASE"/>
    <property type="match status" value="1"/>
</dbReference>
<evidence type="ECO:0000256" key="9">
    <source>
        <dbReference type="HAMAP-Rule" id="MF_01987"/>
    </source>
</evidence>
<evidence type="ECO:0000259" key="11">
    <source>
        <dbReference type="Pfam" id="PF00294"/>
    </source>
</evidence>
<feature type="binding site" evidence="9">
    <location>
        <position position="285"/>
    </location>
    <ligand>
        <name>K(+)</name>
        <dbReference type="ChEBI" id="CHEBI:29103"/>
    </ligand>
</feature>
<comment type="subcellular location">
    <subcellularLocation>
        <location evidence="9">Cytoplasm</location>
    </subcellularLocation>
</comment>
<dbReference type="OrthoDB" id="9792663at2"/>
<feature type="binding site" evidence="9">
    <location>
        <position position="288"/>
    </location>
    <ligand>
        <name>K(+)</name>
        <dbReference type="ChEBI" id="CHEBI:29103"/>
    </ligand>
</feature>
<sequence length="312" mass="31884">MSSPDIVILGIFVADTTYRAERQPRLGETILGRSFSLGPGGKGSNQAVAAARAGGHVGMITRLGRDVFADMALDIWREAGVTSLASTHDDGQTGAAFIFVDDVSGDNAIIVTQGIAAEIGPEDLDARRAEIQGAKVFLTQLEQPLDAAHQGLAIAREGGVQTILNPAPATELPDAMLALCDVLTPNETEAEALTGIAVSSVAEAERAADTLLAKGVGAVIVTLGERGALYRDATRSLHVEGLDAGPVAETTGAGDAFNGALAVAFAEGLDAADAVRFANATAALSVTRSGAAASMPDRAGIDALLERSRQAE</sequence>
<feature type="binding site" evidence="9">
    <location>
        <position position="279"/>
    </location>
    <ligand>
        <name>ATP</name>
        <dbReference type="ChEBI" id="CHEBI:30616"/>
    </ligand>
</feature>
<gene>
    <name evidence="9" type="primary">rbsK</name>
    <name evidence="12" type="ORF">LX81_01882</name>
</gene>
<keyword evidence="13" id="KW-1185">Reference proteome</keyword>
<keyword evidence="1 9" id="KW-0808">Transferase</keyword>
<proteinExistence type="inferred from homology"/>
<dbReference type="UniPathway" id="UPA00916">
    <property type="reaction ID" value="UER00889"/>
</dbReference>
<dbReference type="EMBL" id="QKZL01000006">
    <property type="protein sequence ID" value="PZX16513.1"/>
    <property type="molecule type" value="Genomic_DNA"/>
</dbReference>
<feature type="binding site" evidence="9">
    <location>
        <position position="290"/>
    </location>
    <ligand>
        <name>K(+)</name>
        <dbReference type="ChEBI" id="CHEBI:29103"/>
    </ligand>
</feature>
<dbReference type="InterPro" id="IPR002139">
    <property type="entry name" value="Ribo/fructo_kinase"/>
</dbReference>
<dbReference type="Gene3D" id="3.40.1190.20">
    <property type="match status" value="1"/>
</dbReference>
<keyword evidence="8 9" id="KW-0119">Carbohydrate metabolism</keyword>
<evidence type="ECO:0000256" key="8">
    <source>
        <dbReference type="ARBA" id="ARBA00023277"/>
    </source>
</evidence>
<dbReference type="InterPro" id="IPR011877">
    <property type="entry name" value="Ribokinase"/>
</dbReference>
<comment type="subunit">
    <text evidence="9">Homodimer.</text>
</comment>
<organism evidence="12 13">
    <name type="scientific">Palleronia aestuarii</name>
    <dbReference type="NCBI Taxonomy" id="568105"/>
    <lineage>
        <taxon>Bacteria</taxon>
        <taxon>Pseudomonadati</taxon>
        <taxon>Pseudomonadota</taxon>
        <taxon>Alphaproteobacteria</taxon>
        <taxon>Rhodobacterales</taxon>
        <taxon>Roseobacteraceae</taxon>
        <taxon>Palleronia</taxon>
    </lineage>
</organism>
<feature type="active site" description="Proton acceptor" evidence="9">
    <location>
        <position position="255"/>
    </location>
</feature>
<protein>
    <recommendedName>
        <fullName evidence="9 10">Ribokinase</fullName>
        <shortName evidence="9">RK</shortName>
        <ecNumber evidence="9 10">2.7.1.15</ecNumber>
    </recommendedName>
</protein>
<evidence type="ECO:0000256" key="2">
    <source>
        <dbReference type="ARBA" id="ARBA00022723"/>
    </source>
</evidence>
<feature type="binding site" evidence="9">
    <location>
        <position position="186"/>
    </location>
    <ligand>
        <name>ATP</name>
        <dbReference type="ChEBI" id="CHEBI:30616"/>
    </ligand>
</feature>